<sequence>MHVCVGVLLGSNNIWALSPSVLQCRCVLKYKTRNKMFWKIYSLALVMIFATNQWCECLLQPKESEHREIKDLSGMWKFRADYSPSRDKGFQEKWYQSPLSQTGEIIPMPVPSSYNDITADGALRDFVGWVWYETDFYVSKDWFDGRNIFLRFGSAHYNTIVWVNTVEVMRHSGGHLPFEAEVSKYFLHGATNRLTVAVNNTLTPTTLPPGTITYKNDTSRYPEGYFTQNIQMDFFNYAGIHRPVLLYTTPSQYISDVTIVTRFNETAAYIHYNVEAQSTSAVVVTRVLNADGKAVGFEKGLSGVIVLTNYSLWWPYTMSNTTYAYLYTLELTLISSSEGSVIDIYRQPFGIRTVNVTNKQLLINNKPFYCLGLGRHEDSDIRGKGVDLPLIARDYSLMRWLGANCFRTSHYPYAEEIMDEADRFGFVVIDECPGVGIKSNNLGNVSLEHHKSVMRELVARDKNRPSVVMWSVANEPVSADTNAGPYFKEVISTTRQADSTRLVTFVIGPSDYWKDQVVPYVDIICVNHYYAWYSDMGHIEVIGLQIKQDLDMWHKTFNKSVILSEYGADTISGFHSLPTTSFTEDFQVDYLKAHHTVFDVLRNDYLVGEMVWNFADFMTVQGVNRPYGNHKGIFTRQRQPKPAAFTIRNRYVSLGTQH</sequence>
<evidence type="ECO:0000256" key="4">
    <source>
        <dbReference type="ARBA" id="ARBA00016205"/>
    </source>
</evidence>
<dbReference type="AlphaFoldDB" id="A0A7J7KT96"/>
<keyword evidence="12" id="KW-1185">Reference proteome</keyword>
<proteinExistence type="inferred from homology"/>
<evidence type="ECO:0000256" key="1">
    <source>
        <dbReference type="ARBA" id="ARBA00003025"/>
    </source>
</evidence>
<dbReference type="InterPro" id="IPR013783">
    <property type="entry name" value="Ig-like_fold"/>
</dbReference>
<feature type="domain" description="Glycosyl hydrolases family 2 sugar binding" evidence="10">
    <location>
        <begin position="69"/>
        <end position="250"/>
    </location>
</feature>
<evidence type="ECO:0000259" key="8">
    <source>
        <dbReference type="Pfam" id="PF00703"/>
    </source>
</evidence>
<dbReference type="FunFam" id="2.60.120.260:FF:000027">
    <property type="entry name" value="Beta-glucuronidase"/>
    <property type="match status" value="1"/>
</dbReference>
<keyword evidence="5 7" id="KW-0378">Hydrolase</keyword>
<dbReference type="Gene3D" id="2.60.40.10">
    <property type="entry name" value="Immunoglobulins"/>
    <property type="match status" value="1"/>
</dbReference>
<comment type="function">
    <text evidence="1 7">Plays an important role in the degradation of dermatan and keratan sulfates.</text>
</comment>
<dbReference type="InterPro" id="IPR006104">
    <property type="entry name" value="Glyco_hydro_2_N"/>
</dbReference>
<organism evidence="11 12">
    <name type="scientific">Bugula neritina</name>
    <name type="common">Brown bryozoan</name>
    <name type="synonym">Sertularia neritina</name>
    <dbReference type="NCBI Taxonomy" id="10212"/>
    <lineage>
        <taxon>Eukaryota</taxon>
        <taxon>Metazoa</taxon>
        <taxon>Spiralia</taxon>
        <taxon>Lophotrochozoa</taxon>
        <taxon>Bryozoa</taxon>
        <taxon>Gymnolaemata</taxon>
        <taxon>Cheilostomatida</taxon>
        <taxon>Flustrina</taxon>
        <taxon>Buguloidea</taxon>
        <taxon>Bugulidae</taxon>
        <taxon>Bugula</taxon>
    </lineage>
</organism>
<feature type="domain" description="Glycoside hydrolase family 2 catalytic" evidence="9">
    <location>
        <begin position="354"/>
        <end position="652"/>
    </location>
</feature>
<dbReference type="NCBIfam" id="NF007538">
    <property type="entry name" value="PRK10150.1"/>
    <property type="match status" value="1"/>
</dbReference>
<keyword evidence="6 7" id="KW-0326">Glycosidase</keyword>
<dbReference type="PROSITE" id="PS00719">
    <property type="entry name" value="GLYCOSYL_HYDROL_F2_1"/>
    <property type="match status" value="1"/>
</dbReference>
<protein>
    <recommendedName>
        <fullName evidence="4 7">Beta-glucuronidase</fullName>
        <ecNumber evidence="3 7">3.2.1.31</ecNumber>
    </recommendedName>
</protein>
<dbReference type="SUPFAM" id="SSF49303">
    <property type="entry name" value="beta-Galactosidase/glucuronidase domain"/>
    <property type="match status" value="1"/>
</dbReference>
<comment type="activity regulation">
    <text evidence="7">Inhibited by L-aspartic acid.</text>
</comment>
<evidence type="ECO:0000256" key="6">
    <source>
        <dbReference type="ARBA" id="ARBA00023295"/>
    </source>
</evidence>
<dbReference type="GO" id="GO:0005615">
    <property type="term" value="C:extracellular space"/>
    <property type="evidence" value="ECO:0007669"/>
    <property type="project" value="TreeGrafter"/>
</dbReference>
<dbReference type="Gene3D" id="2.60.120.260">
    <property type="entry name" value="Galactose-binding domain-like"/>
    <property type="match status" value="1"/>
</dbReference>
<comment type="subunit">
    <text evidence="7">Homotetramer.</text>
</comment>
<dbReference type="GO" id="GO:0030246">
    <property type="term" value="F:carbohydrate binding"/>
    <property type="evidence" value="ECO:0007669"/>
    <property type="project" value="TreeGrafter"/>
</dbReference>
<dbReference type="InterPro" id="IPR036156">
    <property type="entry name" value="Beta-gal/glucu_dom_sf"/>
</dbReference>
<evidence type="ECO:0000256" key="5">
    <source>
        <dbReference type="ARBA" id="ARBA00022801"/>
    </source>
</evidence>
<dbReference type="Pfam" id="PF02836">
    <property type="entry name" value="Glyco_hydro_2_C"/>
    <property type="match status" value="1"/>
</dbReference>
<evidence type="ECO:0000313" key="11">
    <source>
        <dbReference type="EMBL" id="KAF6041431.1"/>
    </source>
</evidence>
<dbReference type="InterPro" id="IPR006103">
    <property type="entry name" value="Glyco_hydro_2_cat"/>
</dbReference>
<evidence type="ECO:0000259" key="10">
    <source>
        <dbReference type="Pfam" id="PF02837"/>
    </source>
</evidence>
<dbReference type="FunFam" id="3.20.20.80:FF:000029">
    <property type="entry name" value="Beta-glucuronidase"/>
    <property type="match status" value="1"/>
</dbReference>
<comment type="catalytic activity">
    <reaction evidence="7">
        <text>a beta-D-glucuronoside + H2O = D-glucuronate + an alcohol</text>
        <dbReference type="Rhea" id="RHEA:17633"/>
        <dbReference type="ChEBI" id="CHEBI:15377"/>
        <dbReference type="ChEBI" id="CHEBI:30879"/>
        <dbReference type="ChEBI" id="CHEBI:58720"/>
        <dbReference type="ChEBI" id="CHEBI:83411"/>
        <dbReference type="EC" id="3.2.1.31"/>
    </reaction>
</comment>
<evidence type="ECO:0000256" key="7">
    <source>
        <dbReference type="RuleBase" id="RU361154"/>
    </source>
</evidence>
<dbReference type="InterPro" id="IPR008979">
    <property type="entry name" value="Galactose-bd-like_sf"/>
</dbReference>
<keyword evidence="7" id="KW-0458">Lysosome</keyword>
<dbReference type="InterPro" id="IPR006102">
    <property type="entry name" value="Ig-like_GH2"/>
</dbReference>
<dbReference type="OrthoDB" id="408532at2759"/>
<dbReference type="GO" id="GO:0005975">
    <property type="term" value="P:carbohydrate metabolic process"/>
    <property type="evidence" value="ECO:0007669"/>
    <property type="project" value="InterPro"/>
</dbReference>
<dbReference type="GO" id="GO:0019391">
    <property type="term" value="P:glucuronoside catabolic process"/>
    <property type="evidence" value="ECO:0007669"/>
    <property type="project" value="TreeGrafter"/>
</dbReference>
<gene>
    <name evidence="11" type="ORF">EB796_000258</name>
</gene>
<dbReference type="InterPro" id="IPR006101">
    <property type="entry name" value="Glyco_hydro_2"/>
</dbReference>
<dbReference type="Pfam" id="PF00703">
    <property type="entry name" value="Glyco_hydro_2"/>
    <property type="match status" value="1"/>
</dbReference>
<dbReference type="PANTHER" id="PTHR10066">
    <property type="entry name" value="BETA-GLUCURONIDASE"/>
    <property type="match status" value="1"/>
</dbReference>
<dbReference type="Gene3D" id="3.20.20.80">
    <property type="entry name" value="Glycosidases"/>
    <property type="match status" value="1"/>
</dbReference>
<dbReference type="GO" id="GO:0004566">
    <property type="term" value="F:beta-glucuronidase activity"/>
    <property type="evidence" value="ECO:0007669"/>
    <property type="project" value="UniProtKB-EC"/>
</dbReference>
<evidence type="ECO:0000313" key="12">
    <source>
        <dbReference type="Proteomes" id="UP000593567"/>
    </source>
</evidence>
<dbReference type="Proteomes" id="UP000593567">
    <property type="component" value="Unassembled WGS sequence"/>
</dbReference>
<comment type="similarity">
    <text evidence="2 7">Belongs to the glycosyl hydrolase 2 family.</text>
</comment>
<dbReference type="InterPro" id="IPR017853">
    <property type="entry name" value="GH"/>
</dbReference>
<accession>A0A7J7KT96</accession>
<reference evidence="11" key="1">
    <citation type="submission" date="2020-06" db="EMBL/GenBank/DDBJ databases">
        <title>Draft genome of Bugula neritina, a colonial animal packing powerful symbionts and potential medicines.</title>
        <authorList>
            <person name="Rayko M."/>
        </authorList>
    </citation>
    <scope>NUCLEOTIDE SEQUENCE [LARGE SCALE GENOMIC DNA]</scope>
    <source>
        <strain evidence="11">Kwan_BN1</strain>
    </source>
</reference>
<dbReference type="PRINTS" id="PR00132">
    <property type="entry name" value="GLHYDRLASE2"/>
</dbReference>
<evidence type="ECO:0000259" key="9">
    <source>
        <dbReference type="Pfam" id="PF02836"/>
    </source>
</evidence>
<dbReference type="EC" id="3.2.1.31" evidence="3 7"/>
<comment type="caution">
    <text evidence="11">The sequence shown here is derived from an EMBL/GenBank/DDBJ whole genome shotgun (WGS) entry which is preliminary data.</text>
</comment>
<dbReference type="InterPro" id="IPR023230">
    <property type="entry name" value="Glyco_hydro_2_CS"/>
</dbReference>
<dbReference type="InterPro" id="IPR023232">
    <property type="entry name" value="Glyco_hydro_2_AS"/>
</dbReference>
<dbReference type="SUPFAM" id="SSF49785">
    <property type="entry name" value="Galactose-binding domain-like"/>
    <property type="match status" value="1"/>
</dbReference>
<dbReference type="EMBL" id="VXIV02000048">
    <property type="protein sequence ID" value="KAF6041431.1"/>
    <property type="molecule type" value="Genomic_DNA"/>
</dbReference>
<evidence type="ECO:0000256" key="2">
    <source>
        <dbReference type="ARBA" id="ARBA00007401"/>
    </source>
</evidence>
<name>A0A7J7KT96_BUGNE</name>
<evidence type="ECO:0000256" key="3">
    <source>
        <dbReference type="ARBA" id="ARBA00012761"/>
    </source>
</evidence>
<feature type="domain" description="Glycoside hydrolase family 2 immunoglobulin-like beta-sandwich" evidence="8">
    <location>
        <begin position="253"/>
        <end position="352"/>
    </location>
</feature>
<dbReference type="PROSITE" id="PS00608">
    <property type="entry name" value="GLYCOSYL_HYDROL_F2_2"/>
    <property type="match status" value="1"/>
</dbReference>
<dbReference type="Pfam" id="PF02837">
    <property type="entry name" value="Glyco_hydro_2_N"/>
    <property type="match status" value="1"/>
</dbReference>
<dbReference type="SUPFAM" id="SSF51445">
    <property type="entry name" value="(Trans)glycosidases"/>
    <property type="match status" value="1"/>
</dbReference>
<dbReference type="PANTHER" id="PTHR10066:SF67">
    <property type="entry name" value="BETA-GLUCURONIDASE"/>
    <property type="match status" value="1"/>
</dbReference>